<dbReference type="Proteomes" id="UP001346869">
    <property type="component" value="Unassembled WGS sequence"/>
</dbReference>
<dbReference type="AlphaFoldDB" id="A0AAN8ABJ0"/>
<dbReference type="EMBL" id="JAUZQC010000024">
    <property type="protein sequence ID" value="KAK5849158.1"/>
    <property type="molecule type" value="Genomic_DNA"/>
</dbReference>
<proteinExistence type="predicted"/>
<feature type="region of interest" description="Disordered" evidence="1">
    <location>
        <begin position="70"/>
        <end position="106"/>
    </location>
</feature>
<feature type="region of interest" description="Disordered" evidence="1">
    <location>
        <begin position="1"/>
        <end position="57"/>
    </location>
</feature>
<accession>A0AAN8ABJ0</accession>
<reference evidence="2 3" key="1">
    <citation type="journal article" date="2023" name="Genes (Basel)">
        <title>Chromosome-Level Genome Assembly and Circadian Gene Repertoire of the Patagonia Blennie Eleginops maclovinus-The Closest Ancestral Proxy of Antarctic Cryonotothenioids.</title>
        <authorList>
            <person name="Cheng C.C."/>
            <person name="Rivera-Colon A.G."/>
            <person name="Minhas B.F."/>
            <person name="Wilson L."/>
            <person name="Rayamajhi N."/>
            <person name="Vargas-Chacoff L."/>
            <person name="Catchen J.M."/>
        </authorList>
    </citation>
    <scope>NUCLEOTIDE SEQUENCE [LARGE SCALE GENOMIC DNA]</scope>
    <source>
        <strain evidence="2">JMC-PN-2008</strain>
    </source>
</reference>
<sequence length="106" mass="11989">MAEFIPIPRQKKKPEPKVKKSLPGMEDDLTTGTLPIHHNRAPKRRQNSKSATPLMKRTKLDAVQLTKARIRDSPKEQGNYGGEGYKWSEKPPVTPTIQGFGRKTKL</sequence>
<name>A0AAN8ABJ0_ELEMC</name>
<comment type="caution">
    <text evidence="2">The sequence shown here is derived from an EMBL/GenBank/DDBJ whole genome shotgun (WGS) entry which is preliminary data.</text>
</comment>
<keyword evidence="3" id="KW-1185">Reference proteome</keyword>
<evidence type="ECO:0000256" key="1">
    <source>
        <dbReference type="SAM" id="MobiDB-lite"/>
    </source>
</evidence>
<evidence type="ECO:0000313" key="2">
    <source>
        <dbReference type="EMBL" id="KAK5849158.1"/>
    </source>
</evidence>
<gene>
    <name evidence="2" type="ORF">PBY51_008821</name>
</gene>
<protein>
    <submittedName>
        <fullName evidence="2">Uncharacterized protein</fullName>
    </submittedName>
</protein>
<feature type="compositionally biased region" description="Basic residues" evidence="1">
    <location>
        <begin position="37"/>
        <end position="47"/>
    </location>
</feature>
<evidence type="ECO:0000313" key="3">
    <source>
        <dbReference type="Proteomes" id="UP001346869"/>
    </source>
</evidence>
<organism evidence="2 3">
    <name type="scientific">Eleginops maclovinus</name>
    <name type="common">Patagonian blennie</name>
    <name type="synonym">Eleginus maclovinus</name>
    <dbReference type="NCBI Taxonomy" id="56733"/>
    <lineage>
        <taxon>Eukaryota</taxon>
        <taxon>Metazoa</taxon>
        <taxon>Chordata</taxon>
        <taxon>Craniata</taxon>
        <taxon>Vertebrata</taxon>
        <taxon>Euteleostomi</taxon>
        <taxon>Actinopterygii</taxon>
        <taxon>Neopterygii</taxon>
        <taxon>Teleostei</taxon>
        <taxon>Neoteleostei</taxon>
        <taxon>Acanthomorphata</taxon>
        <taxon>Eupercaria</taxon>
        <taxon>Perciformes</taxon>
        <taxon>Notothenioidei</taxon>
        <taxon>Eleginopidae</taxon>
        <taxon>Eleginops</taxon>
    </lineage>
</organism>
<reference evidence="2 3" key="2">
    <citation type="journal article" date="2023" name="Mol. Biol. Evol.">
        <title>Genomics of Secondarily Temperate Adaptation in the Only Non-Antarctic Icefish.</title>
        <authorList>
            <person name="Rivera-Colon A.G."/>
            <person name="Rayamajhi N."/>
            <person name="Minhas B.F."/>
            <person name="Madrigal G."/>
            <person name="Bilyk K.T."/>
            <person name="Yoon V."/>
            <person name="Hune M."/>
            <person name="Gregory S."/>
            <person name="Cheng C.H.C."/>
            <person name="Catchen J.M."/>
        </authorList>
    </citation>
    <scope>NUCLEOTIDE SEQUENCE [LARGE SCALE GENOMIC DNA]</scope>
    <source>
        <strain evidence="2">JMC-PN-2008</strain>
    </source>
</reference>